<comment type="caution">
    <text evidence="2">The sequence shown here is derived from an EMBL/GenBank/DDBJ whole genome shotgun (WGS) entry which is preliminary data.</text>
</comment>
<feature type="region of interest" description="Disordered" evidence="1">
    <location>
        <begin position="164"/>
        <end position="189"/>
    </location>
</feature>
<reference evidence="2 3" key="1">
    <citation type="submission" date="2019-08" db="EMBL/GenBank/DDBJ databases">
        <title>Draft genome sequences of two oriental melons (Cucumis melo L. var makuwa).</title>
        <authorList>
            <person name="Kwon S.-Y."/>
        </authorList>
    </citation>
    <scope>NUCLEOTIDE SEQUENCE [LARGE SCALE GENOMIC DNA]</scope>
    <source>
        <strain evidence="3">cv. Chang Bougi</strain>
        <tissue evidence="2">Leaf</tissue>
    </source>
</reference>
<dbReference type="AlphaFoldDB" id="A0A5D3DWG3"/>
<sequence length="281" mass="32463">MELVTIEGWKSDNCTFRPGYLAQFVRMMAEKLPGCRVRETTVIDCRIKTLKRTFQAIAGMRGPACSGFGWNDEEKCIIAEKELFDNWVRSHPAAKGLLNKPFSYYDELTYVFDHDRATGRFAETFVDVGSIEPGGYEGFNMADGNEEFLPVYSQGIDMLQNDVRASRPSRASEGRTRLNGSKRKRGSQREVDVEGIHLMLNQTNEQLRMIVEWPARVLVNDNHVRTKFFCVLREMSELTSLDRTLLQRHILSRMDDLRGFIIMPEDEREGFCRVLLRDMTR</sequence>
<name>A0A5D3DWG3_CUCMM</name>
<dbReference type="PANTHER" id="PTHR46250:SF18">
    <property type="entry name" value="MYB_SANT-LIKE DOMAIN-CONTAINING PROTEIN"/>
    <property type="match status" value="1"/>
</dbReference>
<proteinExistence type="predicted"/>
<dbReference type="EMBL" id="SSTD01002353">
    <property type="protein sequence ID" value="TYK28157.1"/>
    <property type="molecule type" value="Genomic_DNA"/>
</dbReference>
<evidence type="ECO:0000313" key="2">
    <source>
        <dbReference type="EMBL" id="TYK28157.1"/>
    </source>
</evidence>
<dbReference type="PANTHER" id="PTHR46250">
    <property type="entry name" value="MYB/SANT-LIKE DNA-BINDING DOMAIN PROTEIN-RELATED"/>
    <property type="match status" value="1"/>
</dbReference>
<organism evidence="2 3">
    <name type="scientific">Cucumis melo var. makuwa</name>
    <name type="common">Oriental melon</name>
    <dbReference type="NCBI Taxonomy" id="1194695"/>
    <lineage>
        <taxon>Eukaryota</taxon>
        <taxon>Viridiplantae</taxon>
        <taxon>Streptophyta</taxon>
        <taxon>Embryophyta</taxon>
        <taxon>Tracheophyta</taxon>
        <taxon>Spermatophyta</taxon>
        <taxon>Magnoliopsida</taxon>
        <taxon>eudicotyledons</taxon>
        <taxon>Gunneridae</taxon>
        <taxon>Pentapetalae</taxon>
        <taxon>rosids</taxon>
        <taxon>fabids</taxon>
        <taxon>Cucurbitales</taxon>
        <taxon>Cucurbitaceae</taxon>
        <taxon>Benincaseae</taxon>
        <taxon>Cucumis</taxon>
    </lineage>
</organism>
<accession>A0A5D3DWG3</accession>
<gene>
    <name evidence="2" type="ORF">E5676_scaffold289G00710</name>
</gene>
<dbReference type="Proteomes" id="UP000321947">
    <property type="component" value="Unassembled WGS sequence"/>
</dbReference>
<protein>
    <submittedName>
        <fullName evidence="2">Retrotransposon protein</fullName>
    </submittedName>
</protein>
<evidence type="ECO:0000313" key="3">
    <source>
        <dbReference type="Proteomes" id="UP000321947"/>
    </source>
</evidence>
<evidence type="ECO:0000256" key="1">
    <source>
        <dbReference type="SAM" id="MobiDB-lite"/>
    </source>
</evidence>